<gene>
    <name evidence="1" type="ORF">L2E82_24496</name>
</gene>
<evidence type="ECO:0000313" key="2">
    <source>
        <dbReference type="Proteomes" id="UP001055811"/>
    </source>
</evidence>
<dbReference type="EMBL" id="CM042012">
    <property type="protein sequence ID" value="KAI3752463.1"/>
    <property type="molecule type" value="Genomic_DNA"/>
</dbReference>
<accession>A0ACB9E1N5</accession>
<reference evidence="2" key="1">
    <citation type="journal article" date="2022" name="Mol. Ecol. Resour.">
        <title>The genomes of chicory, endive, great burdock and yacon provide insights into Asteraceae palaeo-polyploidization history and plant inulin production.</title>
        <authorList>
            <person name="Fan W."/>
            <person name="Wang S."/>
            <person name="Wang H."/>
            <person name="Wang A."/>
            <person name="Jiang F."/>
            <person name="Liu H."/>
            <person name="Zhao H."/>
            <person name="Xu D."/>
            <person name="Zhang Y."/>
        </authorList>
    </citation>
    <scope>NUCLEOTIDE SEQUENCE [LARGE SCALE GENOMIC DNA]</scope>
    <source>
        <strain evidence="2">cv. Punajuju</strain>
    </source>
</reference>
<protein>
    <submittedName>
        <fullName evidence="1">Uncharacterized protein</fullName>
    </submittedName>
</protein>
<organism evidence="1 2">
    <name type="scientific">Cichorium intybus</name>
    <name type="common">Chicory</name>
    <dbReference type="NCBI Taxonomy" id="13427"/>
    <lineage>
        <taxon>Eukaryota</taxon>
        <taxon>Viridiplantae</taxon>
        <taxon>Streptophyta</taxon>
        <taxon>Embryophyta</taxon>
        <taxon>Tracheophyta</taxon>
        <taxon>Spermatophyta</taxon>
        <taxon>Magnoliopsida</taxon>
        <taxon>eudicotyledons</taxon>
        <taxon>Gunneridae</taxon>
        <taxon>Pentapetalae</taxon>
        <taxon>asterids</taxon>
        <taxon>campanulids</taxon>
        <taxon>Asterales</taxon>
        <taxon>Asteraceae</taxon>
        <taxon>Cichorioideae</taxon>
        <taxon>Cichorieae</taxon>
        <taxon>Cichoriinae</taxon>
        <taxon>Cichorium</taxon>
    </lineage>
</organism>
<dbReference type="Proteomes" id="UP001055811">
    <property type="component" value="Linkage Group LG04"/>
</dbReference>
<name>A0ACB9E1N5_CICIN</name>
<reference evidence="1 2" key="2">
    <citation type="journal article" date="2022" name="Mol. Ecol. Resour.">
        <title>The genomes of chicory, endive, great burdock and yacon provide insights into Asteraceae paleo-polyploidization history and plant inulin production.</title>
        <authorList>
            <person name="Fan W."/>
            <person name="Wang S."/>
            <person name="Wang H."/>
            <person name="Wang A."/>
            <person name="Jiang F."/>
            <person name="Liu H."/>
            <person name="Zhao H."/>
            <person name="Xu D."/>
            <person name="Zhang Y."/>
        </authorList>
    </citation>
    <scope>NUCLEOTIDE SEQUENCE [LARGE SCALE GENOMIC DNA]</scope>
    <source>
        <strain evidence="2">cv. Punajuju</strain>
        <tissue evidence="1">Leaves</tissue>
    </source>
</reference>
<evidence type="ECO:0000313" key="1">
    <source>
        <dbReference type="EMBL" id="KAI3752463.1"/>
    </source>
</evidence>
<comment type="caution">
    <text evidence="1">The sequence shown here is derived from an EMBL/GenBank/DDBJ whole genome shotgun (WGS) entry which is preliminary data.</text>
</comment>
<sequence>MFAGESPKRLGYRCKSLLSSSEGFIISGTGSGISKSLSYTPLTSTDGPDGYYVNVKSIKINGRRLALHDGGQGQGQPIRASSMNMTMVAPVGPFSVCFSSQESVPEIELVLQSELVKWKVQRRNSMVQVSDSVMCLGFVDGGLDMSGSVVLGGYQLEDRILEFNLGTGMMGFSPSMLIQGNNYSNMKKGFGMSPTVLV</sequence>
<keyword evidence="2" id="KW-1185">Reference proteome</keyword>
<proteinExistence type="predicted"/>